<evidence type="ECO:0000256" key="4">
    <source>
        <dbReference type="ARBA" id="ARBA00022968"/>
    </source>
</evidence>
<evidence type="ECO:0000313" key="9">
    <source>
        <dbReference type="Proteomes" id="UP001530377"/>
    </source>
</evidence>
<dbReference type="PANTHER" id="PTHR23033:SF14">
    <property type="entry name" value="GLYCOPROTEIN-N-ACETYLGALACTOSAMINE 3-BETA-GALACTOSYLTRANSFERASE 1-RELATED"/>
    <property type="match status" value="1"/>
</dbReference>
<dbReference type="AlphaFoldDB" id="A0ABD3SRU6"/>
<reference evidence="8 9" key="1">
    <citation type="submission" date="2024-10" db="EMBL/GenBank/DDBJ databases">
        <title>Updated reference genomes for cyclostephanoid diatoms.</title>
        <authorList>
            <person name="Roberts W.R."/>
            <person name="Alverson A.J."/>
        </authorList>
    </citation>
    <scope>NUCLEOTIDE SEQUENCE [LARGE SCALE GENOMIC DNA]</scope>
    <source>
        <strain evidence="8 9">AJA228-03</strain>
    </source>
</reference>
<comment type="similarity">
    <text evidence="2">Belongs to the glycosyltransferase 31 family. Beta3-Gal-T subfamily.</text>
</comment>
<evidence type="ECO:0000256" key="1">
    <source>
        <dbReference type="ARBA" id="ARBA00004606"/>
    </source>
</evidence>
<proteinExistence type="inferred from homology"/>
<sequence length="423" mass="47159">MIAAKHGGNASIRILGDSNPKGGHSTWQNKKFHAGVWARISTIITLFSILALLISRIEKSKDPAHNKSVRAGGTKRISGGGEVSFVTIVMPSTRPLRSVVNPDARPRRLVNIAKTWGPSSRAIFVVHATNEYPEGHNIDEASASITYPQNLLLPAQINIDEGVARLEHVIRTVHKNIDPDFVFFVNDHTFVLPGNLCQFLKEHDSSKDLYAGHALKGKKETAFNSGAAGYVLSRLTMERLINEWDTPDSKCYETPTSKWLESNPGLLTAKCFLQVLNIPLLDTRDKVDLSHKFHAYGLVRTVTGKVDDWYVNKHESLDDVLGVDTKYHHRLQDGSQCCSTRTVSFHYVEAGESLVFWDVLQKVHQSLLSDVEIKELMNKVWPRDIEGLGRFAHGLPPISQLAVWDDITKVVRKVSFGMTPPSC</sequence>
<dbReference type="PANTHER" id="PTHR23033">
    <property type="entry name" value="BETA1,3-GALACTOSYLTRANSFERASE"/>
    <property type="match status" value="1"/>
</dbReference>
<gene>
    <name evidence="8" type="ORF">ACHAXA_002336</name>
</gene>
<keyword evidence="4" id="KW-0735">Signal-anchor</keyword>
<evidence type="ECO:0000256" key="7">
    <source>
        <dbReference type="SAM" id="Phobius"/>
    </source>
</evidence>
<evidence type="ECO:0000256" key="3">
    <source>
        <dbReference type="ARBA" id="ARBA00022692"/>
    </source>
</evidence>
<comment type="subcellular location">
    <subcellularLocation>
        <location evidence="1">Membrane</location>
        <topology evidence="1">Single-pass type II membrane protein</topology>
    </subcellularLocation>
</comment>
<evidence type="ECO:0000256" key="2">
    <source>
        <dbReference type="ARBA" id="ARBA00006462"/>
    </source>
</evidence>
<dbReference type="EMBL" id="JALLPB020000008">
    <property type="protein sequence ID" value="KAL3827101.1"/>
    <property type="molecule type" value="Genomic_DNA"/>
</dbReference>
<organism evidence="8 9">
    <name type="scientific">Cyclostephanos tholiformis</name>
    <dbReference type="NCBI Taxonomy" id="382380"/>
    <lineage>
        <taxon>Eukaryota</taxon>
        <taxon>Sar</taxon>
        <taxon>Stramenopiles</taxon>
        <taxon>Ochrophyta</taxon>
        <taxon>Bacillariophyta</taxon>
        <taxon>Coscinodiscophyceae</taxon>
        <taxon>Thalassiosirophycidae</taxon>
        <taxon>Stephanodiscales</taxon>
        <taxon>Stephanodiscaceae</taxon>
        <taxon>Cyclostephanos</taxon>
    </lineage>
</organism>
<name>A0ABD3SRU6_9STRA</name>
<keyword evidence="6 7" id="KW-0472">Membrane</keyword>
<keyword evidence="9" id="KW-1185">Reference proteome</keyword>
<feature type="transmembrane region" description="Helical" evidence="7">
    <location>
        <begin position="36"/>
        <end position="54"/>
    </location>
</feature>
<dbReference type="Proteomes" id="UP001530377">
    <property type="component" value="Unassembled WGS sequence"/>
</dbReference>
<evidence type="ECO:0000256" key="6">
    <source>
        <dbReference type="ARBA" id="ARBA00023136"/>
    </source>
</evidence>
<dbReference type="GO" id="GO:0016020">
    <property type="term" value="C:membrane"/>
    <property type="evidence" value="ECO:0007669"/>
    <property type="project" value="UniProtKB-SubCell"/>
</dbReference>
<comment type="caution">
    <text evidence="8">The sequence shown here is derived from an EMBL/GenBank/DDBJ whole genome shotgun (WGS) entry which is preliminary data.</text>
</comment>
<evidence type="ECO:0000256" key="5">
    <source>
        <dbReference type="ARBA" id="ARBA00022989"/>
    </source>
</evidence>
<keyword evidence="5 7" id="KW-1133">Transmembrane helix</keyword>
<evidence type="ECO:0000313" key="8">
    <source>
        <dbReference type="EMBL" id="KAL3827101.1"/>
    </source>
</evidence>
<keyword evidence="3 7" id="KW-0812">Transmembrane</keyword>
<dbReference type="InterPro" id="IPR026050">
    <property type="entry name" value="C1GALT1/C1GALT1_chp1"/>
</dbReference>
<accession>A0ABD3SRU6</accession>
<dbReference type="Gene3D" id="3.90.550.50">
    <property type="match status" value="1"/>
</dbReference>
<protein>
    <submittedName>
        <fullName evidence="8">Uncharacterized protein</fullName>
    </submittedName>
</protein>